<dbReference type="AlphaFoldDB" id="A0A8K0DLR6"/>
<dbReference type="Proteomes" id="UP000801492">
    <property type="component" value="Unassembled WGS sequence"/>
</dbReference>
<sequence>MDAEIVNEHINSFSRVESHYCCGDSNREYLEGNFSAVKMYALYAEQMNTQDLPPVKLSQYRYIFCNNFNIYFHKPKKDHGNVCELNKLQTAEEDKLNTDHEYLKHIKAKEEAREGNNDRETGTPVVSFDLQNVLTCLKAEFSSFYYKSKMSVYNLTAHLLVNNQVYCCIWPEVLMGRQGNDIASALIRILKEIVKDHAEIKELTLWS</sequence>
<comment type="caution">
    <text evidence="1">The sequence shown here is derived from an EMBL/GenBank/DDBJ whole genome shotgun (WGS) entry which is preliminary data.</text>
</comment>
<accession>A0A8K0DLR6</accession>
<gene>
    <name evidence="1" type="ORF">ILUMI_00375</name>
</gene>
<dbReference type="PANTHER" id="PTHR10773">
    <property type="entry name" value="DNA-DIRECTED RNA POLYMERASES I, II, AND III SUBUNIT RPABC2"/>
    <property type="match status" value="1"/>
</dbReference>
<name>A0A8K0DLR6_IGNLU</name>
<dbReference type="PANTHER" id="PTHR10773:SF19">
    <property type="match status" value="1"/>
</dbReference>
<protein>
    <submittedName>
        <fullName evidence="1">Uncharacterized protein</fullName>
    </submittedName>
</protein>
<keyword evidence="2" id="KW-1185">Reference proteome</keyword>
<reference evidence="1" key="1">
    <citation type="submission" date="2019-08" db="EMBL/GenBank/DDBJ databases">
        <title>The genome of the North American firefly Photinus pyralis.</title>
        <authorList>
            <consortium name="Photinus pyralis genome working group"/>
            <person name="Fallon T.R."/>
            <person name="Sander Lower S.E."/>
            <person name="Weng J.-K."/>
        </authorList>
    </citation>
    <scope>NUCLEOTIDE SEQUENCE</scope>
    <source>
        <strain evidence="1">TRF0915ILg1</strain>
        <tissue evidence="1">Whole body</tissue>
    </source>
</reference>
<proteinExistence type="predicted"/>
<evidence type="ECO:0000313" key="2">
    <source>
        <dbReference type="Proteomes" id="UP000801492"/>
    </source>
</evidence>
<organism evidence="1 2">
    <name type="scientific">Ignelater luminosus</name>
    <name type="common">Cucubano</name>
    <name type="synonym">Pyrophorus luminosus</name>
    <dbReference type="NCBI Taxonomy" id="2038154"/>
    <lineage>
        <taxon>Eukaryota</taxon>
        <taxon>Metazoa</taxon>
        <taxon>Ecdysozoa</taxon>
        <taxon>Arthropoda</taxon>
        <taxon>Hexapoda</taxon>
        <taxon>Insecta</taxon>
        <taxon>Pterygota</taxon>
        <taxon>Neoptera</taxon>
        <taxon>Endopterygota</taxon>
        <taxon>Coleoptera</taxon>
        <taxon>Polyphaga</taxon>
        <taxon>Elateriformia</taxon>
        <taxon>Elateroidea</taxon>
        <taxon>Elateridae</taxon>
        <taxon>Agrypninae</taxon>
        <taxon>Pyrophorini</taxon>
        <taxon>Ignelater</taxon>
    </lineage>
</organism>
<evidence type="ECO:0000313" key="1">
    <source>
        <dbReference type="EMBL" id="KAF2905807.1"/>
    </source>
</evidence>
<dbReference type="OrthoDB" id="6735555at2759"/>
<dbReference type="EMBL" id="VTPC01000431">
    <property type="protein sequence ID" value="KAF2905807.1"/>
    <property type="molecule type" value="Genomic_DNA"/>
</dbReference>